<name>A0A7V8RFX4_9SPHN</name>
<dbReference type="RefSeq" id="WP_181268191.1">
    <property type="nucleotide sequence ID" value="NZ_BAAAGB010000001.1"/>
</dbReference>
<organism evidence="2 3">
    <name type="scientific">Sphingomonas ursincola</name>
    <dbReference type="NCBI Taxonomy" id="56361"/>
    <lineage>
        <taxon>Bacteria</taxon>
        <taxon>Pseudomonadati</taxon>
        <taxon>Pseudomonadota</taxon>
        <taxon>Alphaproteobacteria</taxon>
        <taxon>Sphingomonadales</taxon>
        <taxon>Sphingomonadaceae</taxon>
        <taxon>Sphingomonas</taxon>
    </lineage>
</organism>
<dbReference type="EMBL" id="VDES01000003">
    <property type="protein sequence ID" value="MBA1375719.1"/>
    <property type="molecule type" value="Genomic_DNA"/>
</dbReference>
<evidence type="ECO:0000313" key="2">
    <source>
        <dbReference type="EMBL" id="MBA1375719.1"/>
    </source>
</evidence>
<keyword evidence="3" id="KW-1185">Reference proteome</keyword>
<reference evidence="2 3" key="1">
    <citation type="journal article" date="1994" name="Int. J. Syst. Bacteriol.">
        <title>Phylogenetic positions of novel aerobic, bacteriochlorophyll a-containing bacteria and description of Roseococcus thiosulfatophilus gen. nov., sp. nov., Erythromicrobium ramosum gen. nov., sp. nov., and Erythrobacter litoralis sp. nov.</title>
        <authorList>
            <person name="Yurkov V."/>
            <person name="Stackebrandt E."/>
            <person name="Holmes A."/>
            <person name="Fuerst J.A."/>
            <person name="Hugenholtz P."/>
            <person name="Golecki J."/>
            <person name="Gad'on N."/>
            <person name="Gorlenko V.M."/>
            <person name="Kompantseva E.I."/>
            <person name="Drews G."/>
        </authorList>
    </citation>
    <scope>NUCLEOTIDE SEQUENCE [LARGE SCALE GENOMIC DNA]</scope>
    <source>
        <strain evidence="2 3">KR-99</strain>
    </source>
</reference>
<comment type="caution">
    <text evidence="2">The sequence shown here is derived from an EMBL/GenBank/DDBJ whole genome shotgun (WGS) entry which is preliminary data.</text>
</comment>
<protein>
    <submittedName>
        <fullName evidence="2">Uncharacterized protein</fullName>
    </submittedName>
</protein>
<keyword evidence="1" id="KW-0732">Signal</keyword>
<feature type="chain" id="PRO_5030575491" evidence="1">
    <location>
        <begin position="24"/>
        <end position="211"/>
    </location>
</feature>
<evidence type="ECO:0000256" key="1">
    <source>
        <dbReference type="SAM" id="SignalP"/>
    </source>
</evidence>
<accession>A0A7V8RFX4</accession>
<feature type="signal peptide" evidence="1">
    <location>
        <begin position="1"/>
        <end position="23"/>
    </location>
</feature>
<sequence>MRKFAKATLAVLAMASMTSPALATGAGWWNMPDEAVKTALKRTALGGADTMRAFALCAVKRNPKYVEALLATTQGSLEERAASRSLTNANFDCMPSGEFTLGGLSVRGSLAEAMFWTRYADANVDALKVRSDEKGEKERFADCAADGSLDDVRALIATAPKSKDEGEALNALMPRLRDCIAKTSFSSMDNASARSLVAEALYRAAKRGAVS</sequence>
<dbReference type="AlphaFoldDB" id="A0A7V8RFX4"/>
<dbReference type="Proteomes" id="UP000589292">
    <property type="component" value="Unassembled WGS sequence"/>
</dbReference>
<gene>
    <name evidence="2" type="ORF">FG486_15350</name>
</gene>
<evidence type="ECO:0000313" key="3">
    <source>
        <dbReference type="Proteomes" id="UP000589292"/>
    </source>
</evidence>
<proteinExistence type="predicted"/>